<dbReference type="RefSeq" id="XP_040630514.1">
    <property type="nucleotide sequence ID" value="XM_040768139.1"/>
</dbReference>
<dbReference type="Proteomes" id="UP000030653">
    <property type="component" value="Unassembled WGS sequence"/>
</dbReference>
<dbReference type="PANTHER" id="PTHR15410:SF2">
    <property type="entry name" value="HIRA-INTERACTING PROTEIN 3"/>
    <property type="match status" value="1"/>
</dbReference>
<accession>M5G5X8</accession>
<reference evidence="2 3" key="1">
    <citation type="journal article" date="2012" name="Science">
        <title>The Paleozoic origin of enzymatic lignin decomposition reconstructed from 31 fungal genomes.</title>
        <authorList>
            <person name="Floudas D."/>
            <person name="Binder M."/>
            <person name="Riley R."/>
            <person name="Barry K."/>
            <person name="Blanchette R.A."/>
            <person name="Henrissat B."/>
            <person name="Martinez A.T."/>
            <person name="Otillar R."/>
            <person name="Spatafora J.W."/>
            <person name="Yadav J.S."/>
            <person name="Aerts A."/>
            <person name="Benoit I."/>
            <person name="Boyd A."/>
            <person name="Carlson A."/>
            <person name="Copeland A."/>
            <person name="Coutinho P.M."/>
            <person name="de Vries R.P."/>
            <person name="Ferreira P."/>
            <person name="Findley K."/>
            <person name="Foster B."/>
            <person name="Gaskell J."/>
            <person name="Glotzer D."/>
            <person name="Gorecki P."/>
            <person name="Heitman J."/>
            <person name="Hesse C."/>
            <person name="Hori C."/>
            <person name="Igarashi K."/>
            <person name="Jurgens J.A."/>
            <person name="Kallen N."/>
            <person name="Kersten P."/>
            <person name="Kohler A."/>
            <person name="Kuees U."/>
            <person name="Kumar T.K.A."/>
            <person name="Kuo A."/>
            <person name="LaButti K."/>
            <person name="Larrondo L.F."/>
            <person name="Lindquist E."/>
            <person name="Ling A."/>
            <person name="Lombard V."/>
            <person name="Lucas S."/>
            <person name="Lundell T."/>
            <person name="Martin R."/>
            <person name="McLaughlin D.J."/>
            <person name="Morgenstern I."/>
            <person name="Morin E."/>
            <person name="Murat C."/>
            <person name="Nagy L.G."/>
            <person name="Nolan M."/>
            <person name="Ohm R.A."/>
            <person name="Patyshakuliyeva A."/>
            <person name="Rokas A."/>
            <person name="Ruiz-Duenas F.J."/>
            <person name="Sabat G."/>
            <person name="Salamov A."/>
            <person name="Samejima M."/>
            <person name="Schmutz J."/>
            <person name="Slot J.C."/>
            <person name="St John F."/>
            <person name="Stenlid J."/>
            <person name="Sun H."/>
            <person name="Sun S."/>
            <person name="Syed K."/>
            <person name="Tsang A."/>
            <person name="Wiebenga A."/>
            <person name="Young D."/>
            <person name="Pisabarro A."/>
            <person name="Eastwood D.C."/>
            <person name="Martin F."/>
            <person name="Cullen D."/>
            <person name="Grigoriev I.V."/>
            <person name="Hibbett D.S."/>
        </authorList>
    </citation>
    <scope>NUCLEOTIDE SEQUENCE [LARGE SCALE GENOMIC DNA]</scope>
    <source>
        <strain evidence="2 3">DJM-731 SS1</strain>
    </source>
</reference>
<feature type="compositionally biased region" description="Basic and acidic residues" evidence="1">
    <location>
        <begin position="98"/>
        <end position="120"/>
    </location>
</feature>
<organism evidence="2 3">
    <name type="scientific">Dacryopinax primogenitus (strain DJM 731)</name>
    <name type="common">Brown rot fungus</name>
    <dbReference type="NCBI Taxonomy" id="1858805"/>
    <lineage>
        <taxon>Eukaryota</taxon>
        <taxon>Fungi</taxon>
        <taxon>Dikarya</taxon>
        <taxon>Basidiomycota</taxon>
        <taxon>Agaricomycotina</taxon>
        <taxon>Dacrymycetes</taxon>
        <taxon>Dacrymycetales</taxon>
        <taxon>Dacrymycetaceae</taxon>
        <taxon>Dacryopinax</taxon>
    </lineage>
</organism>
<evidence type="ECO:0000313" key="3">
    <source>
        <dbReference type="Proteomes" id="UP000030653"/>
    </source>
</evidence>
<feature type="compositionally biased region" description="Basic and acidic residues" evidence="1">
    <location>
        <begin position="191"/>
        <end position="200"/>
    </location>
</feature>
<dbReference type="STRING" id="1858805.M5G5X8"/>
<evidence type="ECO:0000256" key="1">
    <source>
        <dbReference type="SAM" id="MobiDB-lite"/>
    </source>
</evidence>
<feature type="compositionally biased region" description="Basic and acidic residues" evidence="1">
    <location>
        <begin position="153"/>
        <end position="171"/>
    </location>
</feature>
<feature type="compositionally biased region" description="Acidic residues" evidence="1">
    <location>
        <begin position="74"/>
        <end position="85"/>
    </location>
</feature>
<dbReference type="AlphaFoldDB" id="M5G5X8"/>
<feature type="compositionally biased region" description="Polar residues" evidence="1">
    <location>
        <begin position="142"/>
        <end position="152"/>
    </location>
</feature>
<evidence type="ECO:0000313" key="2">
    <source>
        <dbReference type="EMBL" id="EJU03620.1"/>
    </source>
</evidence>
<keyword evidence="3" id="KW-1185">Reference proteome</keyword>
<sequence>MPTVEQVEQVVKSIIFRAKRDDRLGYVRFLYSCGRAETSIKSVRRQVEKELHMEEGECDRWKGEIKLAVNWALDNDEPEPGEEPAGEPSTSGTKGMKRKSEGGEKPAKKSRPSEDKDDGVRQPVKAGSSSEHLEGDEESGEQLLSPQKPSSKLTEDKEGEGKEPSAKKVDDSETDMSSVYDSPPAHKRSKAEKTAKPSGERRRRRKEAPPPSGSAEEDLARLKKFVTACGVRKQWNRELAGLSPSEQVRHVKRLLSELGMTGRLSLDKAKKIREKRELAQEIEDVVEFEKARGMSARRTRGAVAKQKVESASEAEKKKKEEAEDVVERKVGLQHSDGSVLMADGEQKKEQDLLAFIGDQSEED</sequence>
<dbReference type="GeneID" id="63683201"/>
<dbReference type="EMBL" id="JH795859">
    <property type="protein sequence ID" value="EJU03620.1"/>
    <property type="molecule type" value="Genomic_DNA"/>
</dbReference>
<dbReference type="OMA" id="CGIRKIW"/>
<name>M5G5X8_DACPD</name>
<feature type="region of interest" description="Disordered" evidence="1">
    <location>
        <begin position="74"/>
        <end position="219"/>
    </location>
</feature>
<feature type="region of interest" description="Disordered" evidence="1">
    <location>
        <begin position="293"/>
        <end position="346"/>
    </location>
</feature>
<dbReference type="HOGENOM" id="CLU_050251_0_0_1"/>
<gene>
    <name evidence="2" type="ORF">DACRYDRAFT_105783</name>
</gene>
<dbReference type="OrthoDB" id="552755at2759"/>
<dbReference type="GO" id="GO:0005634">
    <property type="term" value="C:nucleus"/>
    <property type="evidence" value="ECO:0007669"/>
    <property type="project" value="TreeGrafter"/>
</dbReference>
<dbReference type="PANTHER" id="PTHR15410">
    <property type="entry name" value="HIRA-INTERACTING PROTEIN 3"/>
    <property type="match status" value="1"/>
</dbReference>
<dbReference type="InterPro" id="IPR037647">
    <property type="entry name" value="HIRIP3"/>
</dbReference>
<feature type="compositionally biased region" description="Basic and acidic residues" evidence="1">
    <location>
        <begin position="306"/>
        <end position="330"/>
    </location>
</feature>
<protein>
    <submittedName>
        <fullName evidence="2">Uncharacterized protein</fullName>
    </submittedName>
</protein>
<proteinExistence type="predicted"/>